<keyword evidence="4" id="KW-1185">Reference proteome</keyword>
<dbReference type="EMBL" id="JBHTIF010000001">
    <property type="protein sequence ID" value="MFD0724057.1"/>
    <property type="molecule type" value="Genomic_DNA"/>
</dbReference>
<organism evidence="3 4">
    <name type="scientific">Lysobacter brunescens</name>
    <dbReference type="NCBI Taxonomy" id="262323"/>
    <lineage>
        <taxon>Bacteria</taxon>
        <taxon>Pseudomonadati</taxon>
        <taxon>Pseudomonadota</taxon>
        <taxon>Gammaproteobacteria</taxon>
        <taxon>Lysobacterales</taxon>
        <taxon>Lysobacteraceae</taxon>
        <taxon>Lysobacter</taxon>
    </lineage>
</organism>
<dbReference type="RefSeq" id="WP_386821740.1">
    <property type="nucleotide sequence ID" value="NZ_JBHTIF010000001.1"/>
</dbReference>
<feature type="domain" description="Beta-lactamase-related" evidence="2">
    <location>
        <begin position="72"/>
        <end position="322"/>
    </location>
</feature>
<dbReference type="Proteomes" id="UP001597110">
    <property type="component" value="Unassembled WGS sequence"/>
</dbReference>
<dbReference type="PANTHER" id="PTHR43283">
    <property type="entry name" value="BETA-LACTAMASE-RELATED"/>
    <property type="match status" value="1"/>
</dbReference>
<dbReference type="InterPro" id="IPR001466">
    <property type="entry name" value="Beta-lactam-related"/>
</dbReference>
<protein>
    <submittedName>
        <fullName evidence="3">Serine hydrolase domain-containing protein</fullName>
        <ecNumber evidence="3">3.-.-.-</ecNumber>
    </submittedName>
</protein>
<feature type="signal peptide" evidence="1">
    <location>
        <begin position="1"/>
        <end position="19"/>
    </location>
</feature>
<gene>
    <name evidence="3" type="ORF">ACFQ0E_00445</name>
</gene>
<keyword evidence="1" id="KW-0732">Signal</keyword>
<dbReference type="InterPro" id="IPR050789">
    <property type="entry name" value="Diverse_Enzym_Activities"/>
</dbReference>
<proteinExistence type="predicted"/>
<dbReference type="PANTHER" id="PTHR43283:SF7">
    <property type="entry name" value="BETA-LACTAMASE-RELATED DOMAIN-CONTAINING PROTEIN"/>
    <property type="match status" value="1"/>
</dbReference>
<dbReference type="Gene3D" id="3.40.710.10">
    <property type="entry name" value="DD-peptidase/beta-lactamase superfamily"/>
    <property type="match status" value="1"/>
</dbReference>
<dbReference type="EC" id="3.-.-.-" evidence="3"/>
<evidence type="ECO:0000313" key="4">
    <source>
        <dbReference type="Proteomes" id="UP001597110"/>
    </source>
</evidence>
<feature type="chain" id="PRO_5046675516" evidence="1">
    <location>
        <begin position="20"/>
        <end position="370"/>
    </location>
</feature>
<evidence type="ECO:0000259" key="2">
    <source>
        <dbReference type="Pfam" id="PF00144"/>
    </source>
</evidence>
<comment type="caution">
    <text evidence="3">The sequence shown here is derived from an EMBL/GenBank/DDBJ whole genome shotgun (WGS) entry which is preliminary data.</text>
</comment>
<keyword evidence="3" id="KW-0378">Hydrolase</keyword>
<dbReference type="GO" id="GO:0016787">
    <property type="term" value="F:hydrolase activity"/>
    <property type="evidence" value="ECO:0007669"/>
    <property type="project" value="UniProtKB-KW"/>
</dbReference>
<accession>A0ABW2Y6M7</accession>
<dbReference type="SUPFAM" id="SSF56601">
    <property type="entry name" value="beta-lactamase/transpeptidase-like"/>
    <property type="match status" value="1"/>
</dbReference>
<dbReference type="Pfam" id="PF00144">
    <property type="entry name" value="Beta-lactamase"/>
    <property type="match status" value="1"/>
</dbReference>
<evidence type="ECO:0000313" key="3">
    <source>
        <dbReference type="EMBL" id="MFD0724057.1"/>
    </source>
</evidence>
<evidence type="ECO:0000256" key="1">
    <source>
        <dbReference type="SAM" id="SignalP"/>
    </source>
</evidence>
<name>A0ABW2Y6M7_9GAMM</name>
<dbReference type="InterPro" id="IPR012338">
    <property type="entry name" value="Beta-lactam/transpept-like"/>
</dbReference>
<sequence length="370" mass="41598">MRAIVLSLLLAFAAPATHAQDAFARITPEQAGYSPEALERLRQALREAGSDSLLLLHDGKVFFEYGDIHRKLLLHSMRKPLLNALYGIHEARGEIDLDATLTQLGIDDIPPALTDEERQARLEDVLKSRSGVYHPAAAESEGMAASRPPRGAHPPGTHYYYNNWDFNVAGRILERATGERLYDLFDSEIARPLGMRDYRNRIVVAAGDGSPVDANADGYYQYEREKSQYPAWHFRMSAHDLALFGQLYLQRGQWRGQQLVPADWIARSTQPYSIEDAKYGLAYGMLWNVLVPATPDETPSFYHTGVGVHMLGVYPKHKLVMVHRVDTERAYRFNDGDLYRIIRLIHAARLPQAQQAQSSSGQPDASSVSR</sequence>
<reference evidence="4" key="1">
    <citation type="journal article" date="2019" name="Int. J. Syst. Evol. Microbiol.">
        <title>The Global Catalogue of Microorganisms (GCM) 10K type strain sequencing project: providing services to taxonomists for standard genome sequencing and annotation.</title>
        <authorList>
            <consortium name="The Broad Institute Genomics Platform"/>
            <consortium name="The Broad Institute Genome Sequencing Center for Infectious Disease"/>
            <person name="Wu L."/>
            <person name="Ma J."/>
        </authorList>
    </citation>
    <scope>NUCLEOTIDE SEQUENCE [LARGE SCALE GENOMIC DNA]</scope>
    <source>
        <strain evidence="4">CCUG 55585</strain>
    </source>
</reference>